<feature type="compositionally biased region" description="Low complexity" evidence="4">
    <location>
        <begin position="60"/>
        <end position="70"/>
    </location>
</feature>
<evidence type="ECO:0000256" key="3">
    <source>
        <dbReference type="ARBA" id="ARBA00023204"/>
    </source>
</evidence>
<dbReference type="FunFam" id="1.10.340.30:FF:000004">
    <property type="entry name" value="DNA-3-methyladenine glycosylase II"/>
    <property type="match status" value="1"/>
</dbReference>
<evidence type="ECO:0000313" key="7">
    <source>
        <dbReference type="Proteomes" id="UP001295740"/>
    </source>
</evidence>
<dbReference type="Gene3D" id="1.10.1670.40">
    <property type="match status" value="1"/>
</dbReference>
<evidence type="ECO:0000256" key="2">
    <source>
        <dbReference type="ARBA" id="ARBA00022763"/>
    </source>
</evidence>
<keyword evidence="7" id="KW-1185">Reference proteome</keyword>
<dbReference type="Gene3D" id="1.10.340.30">
    <property type="entry name" value="Hypothetical protein, domain 2"/>
    <property type="match status" value="1"/>
</dbReference>
<dbReference type="GO" id="GO:0006307">
    <property type="term" value="P:DNA alkylation repair"/>
    <property type="evidence" value="ECO:0007669"/>
    <property type="project" value="TreeGrafter"/>
</dbReference>
<sequence length="407" mass="43824">MSTRKSARLSAASDLKSSSSPAAQAMAPPPPPPPAPRGRKRKADAKATAEDGEDADGIITETTTAAPTTPNKRRAPKSQGLPPATPTPSNASLFGERGSTTPITKLKPKPAAVSRLADPNATNATLLSPESSQVVTSSRAATATSPSKQPQQQQKPSATTATILEEANRHLISVDDRMRPLVERNHCRVFSPEGLAEKVDPFESLCSGIISQQVSGAAAKAIKKRFVALFNPPAPDPDPDSNAAADDADSSAQTSHKFPHPSQVAACTIEHLRTAGLSQRKAEYVQGLAQKFVSGELTTQLLADAPYDEVVERLTAVRGLGRWSVEMFACFGLKRMDVFSLGDLGVQRGMAAFEGRDVAKLKSKGGGKFKYMSEREMQEIADRFKPYRSLFMWYMWRVEETDVSTME</sequence>
<dbReference type="InterPro" id="IPR011257">
    <property type="entry name" value="DNA_glycosylase"/>
</dbReference>
<dbReference type="GO" id="GO:0043916">
    <property type="term" value="F:DNA-7-methylguanine glycosylase activity"/>
    <property type="evidence" value="ECO:0007669"/>
    <property type="project" value="TreeGrafter"/>
</dbReference>
<dbReference type="GO" id="GO:0006285">
    <property type="term" value="P:base-excision repair, AP site formation"/>
    <property type="evidence" value="ECO:0007669"/>
    <property type="project" value="UniProtKB-ARBA"/>
</dbReference>
<feature type="domain" description="HhH-GPD" evidence="5">
    <location>
        <begin position="210"/>
        <end position="400"/>
    </location>
</feature>
<dbReference type="CDD" id="cd00056">
    <property type="entry name" value="ENDO3c"/>
    <property type="match status" value="1"/>
</dbReference>
<name>A0AAI8VDB8_9PEZI</name>
<organism evidence="6 7">
    <name type="scientific">Anthostomella pinea</name>
    <dbReference type="NCBI Taxonomy" id="933095"/>
    <lineage>
        <taxon>Eukaryota</taxon>
        <taxon>Fungi</taxon>
        <taxon>Dikarya</taxon>
        <taxon>Ascomycota</taxon>
        <taxon>Pezizomycotina</taxon>
        <taxon>Sordariomycetes</taxon>
        <taxon>Xylariomycetidae</taxon>
        <taxon>Xylariales</taxon>
        <taxon>Xylariaceae</taxon>
        <taxon>Anthostomella</taxon>
    </lineage>
</organism>
<gene>
    <name evidence="6" type="ORF">KHLLAP_LOCUS3273</name>
</gene>
<comment type="caution">
    <text evidence="6">The sequence shown here is derived from an EMBL/GenBank/DDBJ whole genome shotgun (WGS) entry which is preliminary data.</text>
</comment>
<reference evidence="6" key="1">
    <citation type="submission" date="2023-10" db="EMBL/GenBank/DDBJ databases">
        <authorList>
            <person name="Hackl T."/>
        </authorList>
    </citation>
    <scope>NUCLEOTIDE SEQUENCE</scope>
</reference>
<dbReference type="SUPFAM" id="SSF48150">
    <property type="entry name" value="DNA-glycosylase"/>
    <property type="match status" value="1"/>
</dbReference>
<dbReference type="InterPro" id="IPR051912">
    <property type="entry name" value="Alkylbase_DNA_Glycosylase/TA"/>
</dbReference>
<dbReference type="GO" id="GO:0005634">
    <property type="term" value="C:nucleus"/>
    <property type="evidence" value="ECO:0007669"/>
    <property type="project" value="TreeGrafter"/>
</dbReference>
<dbReference type="PANTHER" id="PTHR43003">
    <property type="entry name" value="DNA-3-METHYLADENINE GLYCOSYLASE"/>
    <property type="match status" value="1"/>
</dbReference>
<evidence type="ECO:0000259" key="5">
    <source>
        <dbReference type="SMART" id="SM00478"/>
    </source>
</evidence>
<proteinExistence type="inferred from homology"/>
<keyword evidence="2" id="KW-0227">DNA damage</keyword>
<dbReference type="GO" id="GO:0008725">
    <property type="term" value="F:DNA-3-methyladenine glycosylase activity"/>
    <property type="evidence" value="ECO:0007669"/>
    <property type="project" value="TreeGrafter"/>
</dbReference>
<dbReference type="EMBL" id="CAUWAG010000004">
    <property type="protein sequence ID" value="CAJ2502805.1"/>
    <property type="molecule type" value="Genomic_DNA"/>
</dbReference>
<dbReference type="InterPro" id="IPR003265">
    <property type="entry name" value="HhH-GPD_domain"/>
</dbReference>
<protein>
    <submittedName>
        <fullName evidence="6">Uu.00g101990.m01.CDS01</fullName>
    </submittedName>
</protein>
<feature type="region of interest" description="Disordered" evidence="4">
    <location>
        <begin position="1"/>
        <end position="158"/>
    </location>
</feature>
<dbReference type="Proteomes" id="UP001295740">
    <property type="component" value="Unassembled WGS sequence"/>
</dbReference>
<dbReference type="AlphaFoldDB" id="A0AAI8VDB8"/>
<evidence type="ECO:0000313" key="6">
    <source>
        <dbReference type="EMBL" id="CAJ2502805.1"/>
    </source>
</evidence>
<dbReference type="Pfam" id="PF00730">
    <property type="entry name" value="HhH-GPD"/>
    <property type="match status" value="1"/>
</dbReference>
<keyword evidence="3" id="KW-0234">DNA repair</keyword>
<feature type="compositionally biased region" description="Polar residues" evidence="4">
    <location>
        <begin position="87"/>
        <end position="103"/>
    </location>
</feature>
<feature type="compositionally biased region" description="Polar residues" evidence="4">
    <location>
        <begin position="120"/>
        <end position="130"/>
    </location>
</feature>
<comment type="similarity">
    <text evidence="1">Belongs to the alkylbase DNA glycosidase AlkA family.</text>
</comment>
<accession>A0AAI8VDB8</accession>
<evidence type="ECO:0000256" key="1">
    <source>
        <dbReference type="ARBA" id="ARBA00010817"/>
    </source>
</evidence>
<dbReference type="SMART" id="SM00478">
    <property type="entry name" value="ENDO3c"/>
    <property type="match status" value="1"/>
</dbReference>
<dbReference type="GO" id="GO:0032993">
    <property type="term" value="C:protein-DNA complex"/>
    <property type="evidence" value="ECO:0007669"/>
    <property type="project" value="TreeGrafter"/>
</dbReference>
<feature type="compositionally biased region" description="Pro residues" evidence="4">
    <location>
        <begin position="27"/>
        <end position="36"/>
    </location>
</feature>
<feature type="compositionally biased region" description="Low complexity" evidence="4">
    <location>
        <begin position="131"/>
        <end position="158"/>
    </location>
</feature>
<dbReference type="GO" id="GO:0032131">
    <property type="term" value="F:alkylated DNA binding"/>
    <property type="evidence" value="ECO:0007669"/>
    <property type="project" value="TreeGrafter"/>
</dbReference>
<evidence type="ECO:0000256" key="4">
    <source>
        <dbReference type="SAM" id="MobiDB-lite"/>
    </source>
</evidence>
<feature type="region of interest" description="Disordered" evidence="4">
    <location>
        <begin position="231"/>
        <end position="261"/>
    </location>
</feature>
<dbReference type="PANTHER" id="PTHR43003:SF5">
    <property type="entry name" value="DNA-3-METHYLADENINE GLYCOSYLASE"/>
    <property type="match status" value="1"/>
</dbReference>
<feature type="compositionally biased region" description="Low complexity" evidence="4">
    <location>
        <begin position="8"/>
        <end position="26"/>
    </location>
</feature>